<evidence type="ECO:0000256" key="13">
    <source>
        <dbReference type="ARBA" id="ARBA00023136"/>
    </source>
</evidence>
<dbReference type="FunFam" id="3.30.565.10:FF:000013">
    <property type="entry name" value="Two-component sensor histidine kinase"/>
    <property type="match status" value="1"/>
</dbReference>
<dbReference type="PROSITE" id="PS50109">
    <property type="entry name" value="HIS_KIN"/>
    <property type="match status" value="1"/>
</dbReference>
<dbReference type="PROSITE" id="PS50885">
    <property type="entry name" value="HAMP"/>
    <property type="match status" value="1"/>
</dbReference>
<dbReference type="InterPro" id="IPR050398">
    <property type="entry name" value="HssS/ArlS-like"/>
</dbReference>
<dbReference type="SMART" id="SM00388">
    <property type="entry name" value="HisKA"/>
    <property type="match status" value="1"/>
</dbReference>
<dbReference type="SUPFAM" id="SSF47384">
    <property type="entry name" value="Homodimeric domain of signal transducing histidine kinase"/>
    <property type="match status" value="1"/>
</dbReference>
<keyword evidence="8" id="KW-0547">Nucleotide-binding</keyword>
<dbReference type="PANTHER" id="PTHR45528">
    <property type="entry name" value="SENSOR HISTIDINE KINASE CPXA"/>
    <property type="match status" value="1"/>
</dbReference>
<dbReference type="Pfam" id="PF02518">
    <property type="entry name" value="HATPase_c"/>
    <property type="match status" value="1"/>
</dbReference>
<evidence type="ECO:0000256" key="4">
    <source>
        <dbReference type="ARBA" id="ARBA00022475"/>
    </source>
</evidence>
<evidence type="ECO:0000256" key="6">
    <source>
        <dbReference type="ARBA" id="ARBA00022679"/>
    </source>
</evidence>
<evidence type="ECO:0000256" key="3">
    <source>
        <dbReference type="ARBA" id="ARBA00012438"/>
    </source>
</evidence>
<dbReference type="SUPFAM" id="SSF55874">
    <property type="entry name" value="ATPase domain of HSP90 chaperone/DNA topoisomerase II/histidine kinase"/>
    <property type="match status" value="1"/>
</dbReference>
<dbReference type="InterPro" id="IPR003594">
    <property type="entry name" value="HATPase_dom"/>
</dbReference>
<evidence type="ECO:0000256" key="11">
    <source>
        <dbReference type="ARBA" id="ARBA00022989"/>
    </source>
</evidence>
<dbReference type="GO" id="GO:0005524">
    <property type="term" value="F:ATP binding"/>
    <property type="evidence" value="ECO:0007669"/>
    <property type="project" value="UniProtKB-KW"/>
</dbReference>
<proteinExistence type="predicted"/>
<dbReference type="EC" id="2.7.13.3" evidence="3"/>
<dbReference type="FunFam" id="1.10.287.130:FF:000008">
    <property type="entry name" value="Two-component sensor histidine kinase"/>
    <property type="match status" value="1"/>
</dbReference>
<evidence type="ECO:0000256" key="2">
    <source>
        <dbReference type="ARBA" id="ARBA00004651"/>
    </source>
</evidence>
<dbReference type="STRING" id="1503.CLPU_10c00070"/>
<dbReference type="Gene3D" id="3.30.565.10">
    <property type="entry name" value="Histidine kinase-like ATPase, C-terminal domain"/>
    <property type="match status" value="1"/>
</dbReference>
<evidence type="ECO:0000256" key="14">
    <source>
        <dbReference type="SAM" id="Phobius"/>
    </source>
</evidence>
<organism evidence="17 18">
    <name type="scientific">Gottschalkia purinilytica</name>
    <name type="common">Clostridium purinilyticum</name>
    <dbReference type="NCBI Taxonomy" id="1503"/>
    <lineage>
        <taxon>Bacteria</taxon>
        <taxon>Bacillati</taxon>
        <taxon>Bacillota</taxon>
        <taxon>Tissierellia</taxon>
        <taxon>Tissierellales</taxon>
        <taxon>Gottschalkiaceae</taxon>
        <taxon>Gottschalkia</taxon>
    </lineage>
</organism>
<name>A0A0L0W8R6_GOTPU</name>
<keyword evidence="5" id="KW-0597">Phosphoprotein</keyword>
<dbReference type="InterPro" id="IPR036097">
    <property type="entry name" value="HisK_dim/P_sf"/>
</dbReference>
<dbReference type="RefSeq" id="WP_050355606.1">
    <property type="nucleotide sequence ID" value="NZ_LGSS01000010.1"/>
</dbReference>
<dbReference type="SMART" id="SM00387">
    <property type="entry name" value="HATPase_c"/>
    <property type="match status" value="1"/>
</dbReference>
<evidence type="ECO:0000256" key="7">
    <source>
        <dbReference type="ARBA" id="ARBA00022692"/>
    </source>
</evidence>
<dbReference type="InterPro" id="IPR004358">
    <property type="entry name" value="Sig_transdc_His_kin-like_C"/>
</dbReference>
<evidence type="ECO:0000259" key="16">
    <source>
        <dbReference type="PROSITE" id="PS50885"/>
    </source>
</evidence>
<keyword evidence="7 14" id="KW-0812">Transmembrane</keyword>
<reference evidence="18" key="1">
    <citation type="submission" date="2015-07" db="EMBL/GenBank/DDBJ databases">
        <title>Draft genome sequence of the purine-degrading Gottschalkia purinilyticum DSM 1384 (formerly Clostridium purinilyticum).</title>
        <authorList>
            <person name="Poehlein A."/>
            <person name="Schiel-Bengelsdorf B."/>
            <person name="Bengelsdorf F.R."/>
            <person name="Daniel R."/>
            <person name="Duerre P."/>
        </authorList>
    </citation>
    <scope>NUCLEOTIDE SEQUENCE [LARGE SCALE GENOMIC DNA]</scope>
    <source>
        <strain evidence="18">DSM 1384</strain>
    </source>
</reference>
<feature type="domain" description="HAMP" evidence="16">
    <location>
        <begin position="458"/>
        <end position="504"/>
    </location>
</feature>
<keyword evidence="11 14" id="KW-1133">Transmembrane helix</keyword>
<evidence type="ECO:0000256" key="12">
    <source>
        <dbReference type="ARBA" id="ARBA00023012"/>
    </source>
</evidence>
<dbReference type="PANTHER" id="PTHR45528:SF1">
    <property type="entry name" value="SENSOR HISTIDINE KINASE CPXA"/>
    <property type="match status" value="1"/>
</dbReference>
<feature type="transmembrane region" description="Helical" evidence="14">
    <location>
        <begin position="432"/>
        <end position="452"/>
    </location>
</feature>
<protein>
    <recommendedName>
        <fullName evidence="3">histidine kinase</fullName>
        <ecNumber evidence="3">2.7.13.3</ecNumber>
    </recommendedName>
</protein>
<evidence type="ECO:0000256" key="1">
    <source>
        <dbReference type="ARBA" id="ARBA00000085"/>
    </source>
</evidence>
<feature type="transmembrane region" description="Helical" evidence="14">
    <location>
        <begin position="9"/>
        <end position="30"/>
    </location>
</feature>
<evidence type="ECO:0000259" key="15">
    <source>
        <dbReference type="PROSITE" id="PS50109"/>
    </source>
</evidence>
<accession>A0A0L0W8R6</accession>
<feature type="domain" description="Histidine kinase" evidence="15">
    <location>
        <begin position="519"/>
        <end position="716"/>
    </location>
</feature>
<sequence length="732" mass="85286">MDIRSKNKYIYLFAFIVAIYILALALLTAWDFNKYKYYFSDDFHENSQIISNSLYEYKENLMKLLITFNDYENKIPDSKVNDIEINNIKNKHEQTLLDQMAAIKNQYDERIDSEYEFGNISLSIEIYDEMIKKLKEFKSQNTKSMEDFKHEAIINKDDKYKKTIKYIDNRANIKYYFVDNTSKKTYTNIENITDVNEYIKKFALYSEKISHKDIINKYNYSGEFINKHELEGYIIIPKKANGYSQIHEDIKYMKNVKERLGKERIIFIVSSIIGLTIIGVIIKNKGLKFPKFIRNVSNICSKFPIELRVALLFIYTLITIVYIDAVKFFYFPLGVGHIITLTFIAIYVTYIIINISGALKLFKNKNELRLQLKKGLIYRGVIYIKEGIINIKDSVQIQSPFFRLCIIIAFNASVFMFMSILIFYFVNKSTKLTLFLLLIVVAYFPLTLSYILKKIGSINKIIQGVEEISYGNLNYEVKVRDKGRLSNVAYNLNNMRDGFKKSLEEQIKSERLKTELITNVSHDLKTPLTSIINYIDLLKNNNLSKDELEGYIGVLDRKSQRLKILIDDLFEAAKLSSGEVKLDIQKVDVVALLNQAMGELNEKIKKSHLTFRVNTSKQNMYANLDGKKTWRVFENLLCNILKYSQPNTRVFIDIIEENKKVIIIMKNTSAYELDFNVEEIFERFKRGDKSRTTEGSGLGLAIAKSIVELQGGKLDIKIDGDLFKVIIEFYND</sequence>
<dbReference type="Proteomes" id="UP000037267">
    <property type="component" value="Unassembled WGS sequence"/>
</dbReference>
<evidence type="ECO:0000256" key="8">
    <source>
        <dbReference type="ARBA" id="ARBA00022741"/>
    </source>
</evidence>
<keyword evidence="18" id="KW-1185">Reference proteome</keyword>
<dbReference type="CDD" id="cd06225">
    <property type="entry name" value="HAMP"/>
    <property type="match status" value="1"/>
</dbReference>
<keyword evidence="12" id="KW-0902">Two-component regulatory system</keyword>
<comment type="subcellular location">
    <subcellularLocation>
        <location evidence="2">Cell membrane</location>
        <topology evidence="2">Multi-pass membrane protein</topology>
    </subcellularLocation>
</comment>
<keyword evidence="6 17" id="KW-0808">Transferase</keyword>
<dbReference type="EMBL" id="LGSS01000010">
    <property type="protein sequence ID" value="KNF07953.1"/>
    <property type="molecule type" value="Genomic_DNA"/>
</dbReference>
<feature type="transmembrane region" description="Helical" evidence="14">
    <location>
        <begin position="303"/>
        <end position="323"/>
    </location>
</feature>
<evidence type="ECO:0000256" key="5">
    <source>
        <dbReference type="ARBA" id="ARBA00022553"/>
    </source>
</evidence>
<keyword evidence="4" id="KW-1003">Cell membrane</keyword>
<dbReference type="PRINTS" id="PR00344">
    <property type="entry name" value="BCTRLSENSOR"/>
</dbReference>
<dbReference type="AlphaFoldDB" id="A0A0L0W8R6"/>
<dbReference type="GO" id="GO:0005886">
    <property type="term" value="C:plasma membrane"/>
    <property type="evidence" value="ECO:0007669"/>
    <property type="project" value="UniProtKB-SubCell"/>
</dbReference>
<dbReference type="InterPro" id="IPR036890">
    <property type="entry name" value="HATPase_C_sf"/>
</dbReference>
<dbReference type="GO" id="GO:0000155">
    <property type="term" value="F:phosphorelay sensor kinase activity"/>
    <property type="evidence" value="ECO:0007669"/>
    <property type="project" value="InterPro"/>
</dbReference>
<evidence type="ECO:0000313" key="18">
    <source>
        <dbReference type="Proteomes" id="UP000037267"/>
    </source>
</evidence>
<evidence type="ECO:0000256" key="9">
    <source>
        <dbReference type="ARBA" id="ARBA00022777"/>
    </source>
</evidence>
<keyword evidence="9 17" id="KW-0418">Kinase</keyword>
<dbReference type="InterPro" id="IPR005467">
    <property type="entry name" value="His_kinase_dom"/>
</dbReference>
<comment type="catalytic activity">
    <reaction evidence="1">
        <text>ATP + protein L-histidine = ADP + protein N-phospho-L-histidine.</text>
        <dbReference type="EC" id="2.7.13.3"/>
    </reaction>
</comment>
<dbReference type="OrthoDB" id="9792991at2"/>
<dbReference type="InterPro" id="IPR003660">
    <property type="entry name" value="HAMP_dom"/>
</dbReference>
<dbReference type="Pfam" id="PF00512">
    <property type="entry name" value="HisKA"/>
    <property type="match status" value="1"/>
</dbReference>
<keyword evidence="10" id="KW-0067">ATP-binding</keyword>
<comment type="caution">
    <text evidence="17">The sequence shown here is derived from an EMBL/GenBank/DDBJ whole genome shotgun (WGS) entry which is preliminary data.</text>
</comment>
<keyword evidence="13 14" id="KW-0472">Membrane</keyword>
<feature type="transmembrane region" description="Helical" evidence="14">
    <location>
        <begin position="265"/>
        <end position="282"/>
    </location>
</feature>
<dbReference type="PATRIC" id="fig|1503.3.peg.6"/>
<evidence type="ECO:0000313" key="17">
    <source>
        <dbReference type="EMBL" id="KNF07953.1"/>
    </source>
</evidence>
<dbReference type="CDD" id="cd00082">
    <property type="entry name" value="HisKA"/>
    <property type="match status" value="1"/>
</dbReference>
<evidence type="ECO:0000256" key="10">
    <source>
        <dbReference type="ARBA" id="ARBA00022840"/>
    </source>
</evidence>
<feature type="transmembrane region" description="Helical" evidence="14">
    <location>
        <begin position="401"/>
        <end position="426"/>
    </location>
</feature>
<feature type="transmembrane region" description="Helical" evidence="14">
    <location>
        <begin position="329"/>
        <end position="353"/>
    </location>
</feature>
<dbReference type="Gene3D" id="1.10.287.130">
    <property type="match status" value="1"/>
</dbReference>
<dbReference type="InterPro" id="IPR003661">
    <property type="entry name" value="HisK_dim/P_dom"/>
</dbReference>
<gene>
    <name evidence="17" type="ORF">CLPU_10c00070</name>
</gene>